<dbReference type="KEGG" id="eaj:Q3M24_00080"/>
<accession>A0AAU8LVU2</accession>
<reference evidence="1" key="2">
    <citation type="submission" date="2024-06" db="EMBL/GenBank/DDBJ databases">
        <authorList>
            <person name="Plum-Jensen L.E."/>
            <person name="Schramm A."/>
            <person name="Marshall I.P.G."/>
        </authorList>
    </citation>
    <scope>NUCLEOTIDE SEQUENCE</scope>
    <source>
        <strain evidence="1">Rat1</strain>
    </source>
</reference>
<dbReference type="AlphaFoldDB" id="A0AAU8LVU2"/>
<protein>
    <recommendedName>
        <fullName evidence="2">Tat (Twin-arginine translocation) pathway signal sequence</fullName>
    </recommendedName>
</protein>
<evidence type="ECO:0000313" key="1">
    <source>
        <dbReference type="EMBL" id="XCN73197.1"/>
    </source>
</evidence>
<dbReference type="EMBL" id="CP159373">
    <property type="protein sequence ID" value="XCN73197.1"/>
    <property type="molecule type" value="Genomic_DNA"/>
</dbReference>
<sequence>MTKQKDVNNQPKSPLRRKTIKTLAVGVGALAGSTVLPEKWVTPIIQGIVLPAHAQTSAFQLAFCNGRVDLQLVSGHSGTSSVTIRATGCLNPAQANVTFTLTLAGYAQAVITENESSSEASILTAFSEALVPSAHAAASPLCSQQQSVTTAADGSFTADFTLGCGPGIVQVELTANIGGGATRAGWLDIAPCNPCSDESGAKQLSCEDYVRVDISAYASSLVLYKNDEALNVTIATYVAGDRIKVKNKTAITEYIMEEHINCDGVPVDGAEYTLGPLESTNEHVIDAEDAAKFEVIRFL</sequence>
<gene>
    <name evidence="1" type="ORF">Q3M24_00080</name>
</gene>
<evidence type="ECO:0008006" key="2">
    <source>
        <dbReference type="Google" id="ProtNLM"/>
    </source>
</evidence>
<proteinExistence type="predicted"/>
<name>A0AAU8LVU2_9BACT</name>
<organism evidence="1">
    <name type="scientific">Candidatus Electrothrix aestuarii</name>
    <dbReference type="NCBI Taxonomy" id="3062594"/>
    <lineage>
        <taxon>Bacteria</taxon>
        <taxon>Pseudomonadati</taxon>
        <taxon>Thermodesulfobacteriota</taxon>
        <taxon>Desulfobulbia</taxon>
        <taxon>Desulfobulbales</taxon>
        <taxon>Desulfobulbaceae</taxon>
        <taxon>Candidatus Electrothrix</taxon>
    </lineage>
</organism>
<reference evidence="1" key="1">
    <citation type="journal article" date="2024" name="Syst. Appl. Microbiol.">
        <title>First single-strain enrichments of Electrothrix cable bacteria, description of E. aestuarii sp. nov. and E. rattekaaiensis sp. nov., and proposal of a cable bacteria taxonomy following the rules of the SeqCode.</title>
        <authorList>
            <person name="Plum-Jensen L.E."/>
            <person name="Schramm A."/>
            <person name="Marshall I.P.G."/>
        </authorList>
    </citation>
    <scope>NUCLEOTIDE SEQUENCE</scope>
    <source>
        <strain evidence="1">Rat1</strain>
    </source>
</reference>